<dbReference type="Proteomes" id="UP000541444">
    <property type="component" value="Unassembled WGS sequence"/>
</dbReference>
<gene>
    <name evidence="2" type="ORF">GIB67_027407</name>
</gene>
<feature type="compositionally biased region" description="Polar residues" evidence="1">
    <location>
        <begin position="381"/>
        <end position="392"/>
    </location>
</feature>
<sequence length="572" mass="64219">MGVKIAGSSLNWSQSVVSQCPSPSSSCHTLASAMTSPSSRRARNSHSLVCRFVHPSDRSALFGSSKLVRSRSFDKPKAKGEILKRAISAGFESFDGFSDEEFAEQIQELALRFHFSNDEGGENSSSTLHAEEINTFVESRNTQGESSNISFPNFNRVESMEPPWVRIRSEPSNWHETDEIIPSSIERKANSVDLPLSLRIIQKKTQWQKGIVEQGEAAYSSVKKAFSSLVFIIREIQSYTLQMREALYYEDLQGILARVQQEMNASFVWLFQQIFSHTPTLMVYVMILLANFTVYSMANNVANAAPTPSITVTTEVTLSITQDQIKPKKFIDSSAIRTFSIGGNSGGGGKVRPLASGTDGGEGRFDAFLDHHHRIVPDEVSQVSSFGNTTPSKEIESESSRQNVISEDERKLWNLIVDEALRMQAVFMDESLDHETMQQFVSPVTVEVEPEHYETYFRTELLYQQALIQDPKNALLLSNYAQFLYLVAHDHNRADEYFKRSIEVKPKDPDALSRYANYLWVARKDIEAAEETYLEAIEADPGNMFHAGNYAHFLWNTGGDDTCYPLSSPGEA</sequence>
<dbReference type="PANTHER" id="PTHR26312">
    <property type="entry name" value="TETRATRICOPEPTIDE REPEAT PROTEIN 5"/>
    <property type="match status" value="1"/>
</dbReference>
<evidence type="ECO:0000256" key="1">
    <source>
        <dbReference type="SAM" id="MobiDB-lite"/>
    </source>
</evidence>
<feature type="region of interest" description="Disordered" evidence="1">
    <location>
        <begin position="381"/>
        <end position="402"/>
    </location>
</feature>
<keyword evidence="3" id="KW-1185">Reference proteome</keyword>
<comment type="caution">
    <text evidence="2">The sequence shown here is derived from an EMBL/GenBank/DDBJ whole genome shotgun (WGS) entry which is preliminary data.</text>
</comment>
<evidence type="ECO:0000313" key="2">
    <source>
        <dbReference type="EMBL" id="KAF6153540.1"/>
    </source>
</evidence>
<protein>
    <recommendedName>
        <fullName evidence="4">Tetratricopeptide repeat-like superfamily protein</fullName>
    </recommendedName>
</protein>
<organism evidence="2 3">
    <name type="scientific">Kingdonia uniflora</name>
    <dbReference type="NCBI Taxonomy" id="39325"/>
    <lineage>
        <taxon>Eukaryota</taxon>
        <taxon>Viridiplantae</taxon>
        <taxon>Streptophyta</taxon>
        <taxon>Embryophyta</taxon>
        <taxon>Tracheophyta</taxon>
        <taxon>Spermatophyta</taxon>
        <taxon>Magnoliopsida</taxon>
        <taxon>Ranunculales</taxon>
        <taxon>Circaeasteraceae</taxon>
        <taxon>Kingdonia</taxon>
    </lineage>
</organism>
<dbReference type="Gene3D" id="1.25.40.10">
    <property type="entry name" value="Tetratricopeptide repeat domain"/>
    <property type="match status" value="1"/>
</dbReference>
<dbReference type="EMBL" id="JACGCM010001560">
    <property type="protein sequence ID" value="KAF6153540.1"/>
    <property type="molecule type" value="Genomic_DNA"/>
</dbReference>
<proteinExistence type="predicted"/>
<dbReference type="AlphaFoldDB" id="A0A7J7MFH3"/>
<reference evidence="2 3" key="1">
    <citation type="journal article" date="2020" name="IScience">
        <title>Genome Sequencing of the Endangered Kingdonia uniflora (Circaeasteraceae, Ranunculales) Reveals Potential Mechanisms of Evolutionary Specialization.</title>
        <authorList>
            <person name="Sun Y."/>
            <person name="Deng T."/>
            <person name="Zhang A."/>
            <person name="Moore M.J."/>
            <person name="Landis J.B."/>
            <person name="Lin N."/>
            <person name="Zhang H."/>
            <person name="Zhang X."/>
            <person name="Huang J."/>
            <person name="Zhang X."/>
            <person name="Sun H."/>
            <person name="Wang H."/>
        </authorList>
    </citation>
    <scope>NUCLEOTIDE SEQUENCE [LARGE SCALE GENOMIC DNA]</scope>
    <source>
        <strain evidence="2">TB1705</strain>
        <tissue evidence="2">Leaf</tissue>
    </source>
</reference>
<dbReference type="PANTHER" id="PTHR26312:SF132">
    <property type="entry name" value="OS01G0855200 PROTEIN"/>
    <property type="match status" value="1"/>
</dbReference>
<accession>A0A7J7MFH3</accession>
<dbReference type="OrthoDB" id="1924189at2759"/>
<evidence type="ECO:0008006" key="4">
    <source>
        <dbReference type="Google" id="ProtNLM"/>
    </source>
</evidence>
<dbReference type="SUPFAM" id="SSF48452">
    <property type="entry name" value="TPR-like"/>
    <property type="match status" value="1"/>
</dbReference>
<evidence type="ECO:0000313" key="3">
    <source>
        <dbReference type="Proteomes" id="UP000541444"/>
    </source>
</evidence>
<dbReference type="InterPro" id="IPR011990">
    <property type="entry name" value="TPR-like_helical_dom_sf"/>
</dbReference>
<name>A0A7J7MFH3_9MAGN</name>